<keyword evidence="6" id="KW-1185">Reference proteome</keyword>
<feature type="domain" description="Tag1-like fifth Ig-like" evidence="4">
    <location>
        <begin position="650"/>
        <end position="760"/>
    </location>
</feature>
<dbReference type="PANTHER" id="PTHR35895:SF3">
    <property type="entry name" value="PRE-RRNA PROCESSING PROTEIN"/>
    <property type="match status" value="1"/>
</dbReference>
<dbReference type="RefSeq" id="XP_033448844.1">
    <property type="nucleotide sequence ID" value="XM_033596008.1"/>
</dbReference>
<evidence type="ECO:0000259" key="3">
    <source>
        <dbReference type="Pfam" id="PF26150"/>
    </source>
</evidence>
<protein>
    <submittedName>
        <fullName evidence="5">Uncharacterized protein</fullName>
    </submittedName>
</protein>
<organism evidence="5 6">
    <name type="scientific">Didymella exigua CBS 183.55</name>
    <dbReference type="NCBI Taxonomy" id="1150837"/>
    <lineage>
        <taxon>Eukaryota</taxon>
        <taxon>Fungi</taxon>
        <taxon>Dikarya</taxon>
        <taxon>Ascomycota</taxon>
        <taxon>Pezizomycotina</taxon>
        <taxon>Dothideomycetes</taxon>
        <taxon>Pleosporomycetidae</taxon>
        <taxon>Pleosporales</taxon>
        <taxon>Pleosporineae</taxon>
        <taxon>Didymellaceae</taxon>
        <taxon>Didymella</taxon>
    </lineage>
</organism>
<dbReference type="PANTHER" id="PTHR35895">
    <property type="entry name" value="CHROMOSOME 16, WHOLE GENOME SHOTGUN SEQUENCE"/>
    <property type="match status" value="1"/>
</dbReference>
<evidence type="ECO:0000313" key="6">
    <source>
        <dbReference type="Proteomes" id="UP000800082"/>
    </source>
</evidence>
<dbReference type="InterPro" id="IPR046368">
    <property type="entry name" value="Tag1"/>
</dbReference>
<dbReference type="InterPro" id="IPR059066">
    <property type="entry name" value="Ig_Tag1-like_5th"/>
</dbReference>
<feature type="region of interest" description="Disordered" evidence="1">
    <location>
        <begin position="629"/>
        <end position="652"/>
    </location>
</feature>
<accession>A0A6A5RQL3</accession>
<dbReference type="GO" id="GO:0000329">
    <property type="term" value="C:fungal-type vacuole membrane"/>
    <property type="evidence" value="ECO:0007669"/>
    <property type="project" value="InterPro"/>
</dbReference>
<gene>
    <name evidence="5" type="ORF">M421DRAFT_62858</name>
</gene>
<dbReference type="Pfam" id="PF26174">
    <property type="entry name" value="LEA-2_1"/>
    <property type="match status" value="1"/>
</dbReference>
<dbReference type="Pfam" id="PF26153">
    <property type="entry name" value="LEA-2L_5"/>
    <property type="match status" value="1"/>
</dbReference>
<evidence type="ECO:0000259" key="4">
    <source>
        <dbReference type="Pfam" id="PF26153"/>
    </source>
</evidence>
<dbReference type="InterPro" id="IPR059065">
    <property type="entry name" value="Ig_Tag1-like_4th"/>
</dbReference>
<evidence type="ECO:0000313" key="5">
    <source>
        <dbReference type="EMBL" id="KAF1928596.1"/>
    </source>
</evidence>
<dbReference type="Pfam" id="PF22786">
    <property type="entry name" value="Tag1_C"/>
    <property type="match status" value="1"/>
</dbReference>
<feature type="domain" description="Tag1-like fourth Ig-like" evidence="3">
    <location>
        <begin position="502"/>
        <end position="614"/>
    </location>
</feature>
<feature type="domain" description="Tag1 C-terminal" evidence="2">
    <location>
        <begin position="372"/>
        <end position="485"/>
    </location>
</feature>
<dbReference type="Proteomes" id="UP000800082">
    <property type="component" value="Unassembled WGS sequence"/>
</dbReference>
<name>A0A6A5RQL3_9PLEO</name>
<dbReference type="EMBL" id="ML978968">
    <property type="protein sequence ID" value="KAF1928596.1"/>
    <property type="molecule type" value="Genomic_DNA"/>
</dbReference>
<dbReference type="OrthoDB" id="5596576at2759"/>
<evidence type="ECO:0000256" key="1">
    <source>
        <dbReference type="SAM" id="MobiDB-lite"/>
    </source>
</evidence>
<dbReference type="Pfam" id="PF26150">
    <property type="entry name" value="LEA-2_4"/>
    <property type="match status" value="1"/>
</dbReference>
<sequence length="772" mass="82097">MLGFLASEGIDEYAMQAVGFTPTMLALDGLTAHGARVRIEGDFSMDASRVKKQGVRNMGRLGTWFAREAETGPVEADVYLPDYGDVLVGTASIPGVRVDIRNGHTTHISLVATVAPGSSEGIRSVAHDYLDGRLKQIRVRGKASVPIRSGIINLGRQTVEHALVLHSGDVPGLPKYNVTRLTLREAGHGRTGLGASASILVENSFPPVSVNVPPVAVDVLIGGCAPSDSHLKVGTAETPELHVRPQTDVSVNVTGHVEKMADPLTQVCPDSAKSPLDAFIGDYMSGDDATVYINCCRFPDPATPDWARHVLRDMTVAVPFGGREMGSLVKNFSMANMHFSLPSPWAEPGTPEANPSISATVKVDIGLPSEMKFPLDVNQIKADADIFYKEKLLGKMKLDKWQRANSTRIEAHGGGGPSLLVQSEIEKAPIEIQDDDLFSEVVQALIFGGKPINMDMKAAVDVGLDTPMGKLAVRGIPAHGTVPVKHGGGGAPSMMDRLHLKVGDMAIVGTSPTSITLQIKSNFTNPTNYTATVPYLNINVLVNGTLVGSATVENSTVRPGNNSGTLVTVLWDPYGCGGADGKAVGAEWLSQFISGFNVSLTMQAHNGTIPTQPALGHLLSRFPITVPAPHMSAGDPSDDPSDDPAAPPSDGKQHFIRSATMHILSSTALFTLFSPFRSTTMYLTSLNATAFYDGHEAGKILYGLPFAVPPGLSESPRLPVDWSFGSLGYEAIRKALGGQLKLSAFAIVGVRIGEWRETIWYKGGKIGANVRL</sequence>
<proteinExistence type="predicted"/>
<reference evidence="5" key="1">
    <citation type="journal article" date="2020" name="Stud. Mycol.">
        <title>101 Dothideomycetes genomes: a test case for predicting lifestyles and emergence of pathogens.</title>
        <authorList>
            <person name="Haridas S."/>
            <person name="Albert R."/>
            <person name="Binder M."/>
            <person name="Bloem J."/>
            <person name="Labutti K."/>
            <person name="Salamov A."/>
            <person name="Andreopoulos B."/>
            <person name="Baker S."/>
            <person name="Barry K."/>
            <person name="Bills G."/>
            <person name="Bluhm B."/>
            <person name="Cannon C."/>
            <person name="Castanera R."/>
            <person name="Culley D."/>
            <person name="Daum C."/>
            <person name="Ezra D."/>
            <person name="Gonzalez J."/>
            <person name="Henrissat B."/>
            <person name="Kuo A."/>
            <person name="Liang C."/>
            <person name="Lipzen A."/>
            <person name="Lutzoni F."/>
            <person name="Magnuson J."/>
            <person name="Mondo S."/>
            <person name="Nolan M."/>
            <person name="Ohm R."/>
            <person name="Pangilinan J."/>
            <person name="Park H.-J."/>
            <person name="Ramirez L."/>
            <person name="Alfaro M."/>
            <person name="Sun H."/>
            <person name="Tritt A."/>
            <person name="Yoshinaga Y."/>
            <person name="Zwiers L.-H."/>
            <person name="Turgeon B."/>
            <person name="Goodwin S."/>
            <person name="Spatafora J."/>
            <person name="Crous P."/>
            <person name="Grigoriev I."/>
        </authorList>
    </citation>
    <scope>NUCLEOTIDE SEQUENCE</scope>
    <source>
        <strain evidence="5">CBS 183.55</strain>
    </source>
</reference>
<dbReference type="InterPro" id="IPR055011">
    <property type="entry name" value="Tag1_C"/>
</dbReference>
<evidence type="ECO:0000259" key="2">
    <source>
        <dbReference type="Pfam" id="PF22786"/>
    </source>
</evidence>
<dbReference type="GeneID" id="54353675"/>
<dbReference type="AlphaFoldDB" id="A0A6A5RQL3"/>